<sequence>MDRTAPEPLELEDVDRTVRSASWYDIAIGLMGLLTGSTFLATAWFVNGLTTEVGAEATVPWLLFWLSSVLIGAAGVVGLVLGLVFLWGTVLSTVKSLLGRG</sequence>
<evidence type="ECO:0000313" key="2">
    <source>
        <dbReference type="EMBL" id="AXR78032.1"/>
    </source>
</evidence>
<dbReference type="KEGG" id="nag:AArcMg_1976"/>
<dbReference type="RefSeq" id="WP_117364141.1">
    <property type="nucleotide sequence ID" value="NZ_CP024047.1"/>
</dbReference>
<feature type="transmembrane region" description="Helical" evidence="1">
    <location>
        <begin position="21"/>
        <end position="45"/>
    </location>
</feature>
<accession>A0A346PR34</accession>
<dbReference type="EMBL" id="CP027033">
    <property type="protein sequence ID" value="AXR81979.1"/>
    <property type="molecule type" value="Genomic_DNA"/>
</dbReference>
<evidence type="ECO:0000313" key="3">
    <source>
        <dbReference type="EMBL" id="AXR81979.1"/>
    </source>
</evidence>
<reference evidence="5" key="1">
    <citation type="submission" date="2017-10" db="EMBL/GenBank/DDBJ databases">
        <title>Phenotypic and genomic properties of facultatively anaerobic sulfur-reducing natronoarchaea from hypersaline soda lakes.</title>
        <authorList>
            <person name="Sorokin D.Y."/>
            <person name="Kublanov I.V."/>
            <person name="Roman P."/>
            <person name="Sinninghe Damste J.S."/>
            <person name="Golyshin P.N."/>
            <person name="Rojo D."/>
            <person name="Ciordia S."/>
            <person name="Mena Md.C."/>
            <person name="Ferrer M."/>
            <person name="Messina E."/>
            <person name="Smedile F."/>
            <person name="La Spada G."/>
            <person name="La Cono V."/>
            <person name="Yakimov M.M."/>
        </authorList>
    </citation>
    <scope>NUCLEOTIDE SEQUENCE [LARGE SCALE GENOMIC DNA]</scope>
    <source>
        <strain evidence="5">AArc1</strain>
    </source>
</reference>
<feature type="transmembrane region" description="Helical" evidence="1">
    <location>
        <begin position="65"/>
        <end position="90"/>
    </location>
</feature>
<evidence type="ECO:0000313" key="5">
    <source>
        <dbReference type="Proteomes" id="UP000258707"/>
    </source>
</evidence>
<dbReference type="EMBL" id="CP024047">
    <property type="protein sequence ID" value="AXR78032.1"/>
    <property type="molecule type" value="Genomic_DNA"/>
</dbReference>
<keyword evidence="4" id="KW-1185">Reference proteome</keyword>
<gene>
    <name evidence="2" type="ORF">AArc1_1704</name>
    <name evidence="3" type="ORF">AArcMg_1976</name>
</gene>
<organism evidence="3 4">
    <name type="scientific">Natrarchaeobaculum sulfurireducens</name>
    <dbReference type="NCBI Taxonomy" id="2044521"/>
    <lineage>
        <taxon>Archaea</taxon>
        <taxon>Methanobacteriati</taxon>
        <taxon>Methanobacteriota</taxon>
        <taxon>Stenosarchaea group</taxon>
        <taxon>Halobacteria</taxon>
        <taxon>Halobacteriales</taxon>
        <taxon>Natrialbaceae</taxon>
        <taxon>Natrarchaeobaculum</taxon>
    </lineage>
</organism>
<accession>A0A346PET7</accession>
<protein>
    <submittedName>
        <fullName evidence="3">Uncharacterized protein</fullName>
    </submittedName>
</protein>
<dbReference type="AlphaFoldDB" id="A0A346PR34"/>
<dbReference type="Proteomes" id="UP000258613">
    <property type="component" value="Chromosome"/>
</dbReference>
<keyword evidence="1" id="KW-0812">Transmembrane</keyword>
<proteinExistence type="predicted"/>
<reference evidence="3" key="3">
    <citation type="journal article" date="2019" name="Int. J. Syst. Evol. Microbiol.">
        <title>Natronolimnobius sulfurireducens sp. nov. and Halalkaliarchaeum desulfuricum gen. nov., sp. nov., the first sulfur-respiring alkaliphilic haloarchaea from hypersaline alkaline lakes.</title>
        <authorList>
            <person name="Sorokin D.Y."/>
            <person name="Yakimov M."/>
            <person name="Messina E."/>
            <person name="Merkel A.Y."/>
            <person name="Bale N.J."/>
            <person name="Sinninghe Damste J.S."/>
        </authorList>
    </citation>
    <scope>NUCLEOTIDE SEQUENCE</scope>
    <source>
        <strain evidence="3">AArc-Mg</strain>
        <strain evidence="2">AArc1</strain>
    </source>
</reference>
<reference evidence="4" key="2">
    <citation type="submission" date="2018-02" db="EMBL/GenBank/DDBJ databases">
        <title>Phenotypic and genomic properties of facultatively anaerobic sulfur-reducing natronoarchaea from hypersaline soda lakes.</title>
        <authorList>
            <person name="Sorokin D.Y."/>
            <person name="Kublanov I.V."/>
            <person name="Roman P."/>
            <person name="Sinninghe Damste J.S."/>
            <person name="Golyshin P.N."/>
            <person name="Rojo D."/>
            <person name="Ciordia S."/>
            <person name="Mena M.D.C."/>
            <person name="Ferrer M."/>
            <person name="Messina E."/>
            <person name="Smedile F."/>
            <person name="La Spada G."/>
            <person name="La Cono V."/>
            <person name="Yakimov M.M."/>
        </authorList>
    </citation>
    <scope>NUCLEOTIDE SEQUENCE [LARGE SCALE GENOMIC DNA]</scope>
    <source>
        <strain evidence="4">AArc-Mg</strain>
    </source>
</reference>
<dbReference type="Proteomes" id="UP000258707">
    <property type="component" value="Chromosome"/>
</dbReference>
<name>A0A346PR34_9EURY</name>
<evidence type="ECO:0000256" key="1">
    <source>
        <dbReference type="SAM" id="Phobius"/>
    </source>
</evidence>
<keyword evidence="1" id="KW-1133">Transmembrane helix</keyword>
<dbReference type="KEGG" id="nan:AArc1_1704"/>
<keyword evidence="1" id="KW-0472">Membrane</keyword>
<evidence type="ECO:0000313" key="4">
    <source>
        <dbReference type="Proteomes" id="UP000258613"/>
    </source>
</evidence>
<dbReference type="GeneID" id="37642466"/>